<dbReference type="Gene3D" id="1.10.8.1220">
    <property type="match status" value="1"/>
</dbReference>
<dbReference type="InterPro" id="IPR024743">
    <property type="entry name" value="Dynein_HC_stalk"/>
</dbReference>
<dbReference type="InterPro" id="IPR041228">
    <property type="entry name" value="Dynein_C"/>
</dbReference>
<dbReference type="GO" id="GO:0051959">
    <property type="term" value="F:dynein light intermediate chain binding"/>
    <property type="evidence" value="ECO:0007669"/>
    <property type="project" value="InterPro"/>
</dbReference>
<dbReference type="Pfam" id="PF18199">
    <property type="entry name" value="Dynein_C"/>
    <property type="match status" value="1"/>
</dbReference>
<feature type="domain" description="Dynein heavy chain region D6 P-loop" evidence="3">
    <location>
        <begin position="974"/>
        <end position="1096"/>
    </location>
</feature>
<dbReference type="InterPro" id="IPR024317">
    <property type="entry name" value="Dynein_heavy_chain_D4_dom"/>
</dbReference>
<evidence type="ECO:0000313" key="8">
    <source>
        <dbReference type="EMBL" id="ODM99117.1"/>
    </source>
</evidence>
<sequence>MKITVEIPNLFTTTEFEEIHQKLLKSYPSGFQDDPISLREFARERVERNLHLIICINPHSKYFRGYISTYGNLLKDMTVNWFEIWTRESFLEVAKHLLPTPTHINQDDPISSGSIFHSFHSIAIQISQNVLDNDLSKFAFVTPIHFIDFVEQYSQLFNTESLTTTDKIKSLKLAIQEINGVQEKIGYLTEQALTADNKAQISRGECETFSKIVEQQRADTEEQAKLVKENSGELGTEVKEFQELADVIKDEWTAALESFEESNALLQDLAEDDLTHIRSYYSPPPIVSKVLDSVMIMIDKQTTWPEAKIQLGHPDFVRNISEFDKARITQEKLAKIRKYIQNTEFTPEAVSKYSNGARILCSWIHAIEKYGRTYLTKISPKRIKLEESESSIGEKRNTLDLQTQKLQILRENLAEIQTVYETKLELKENCEVELQQANEILGRATSVLRLLEDDLLKWEKDIGTGEQSWKNLPGDAFNGLRCLSLSWPFSWEFRKELKERWLLEIQFRNKDRTVLKCCSEWDLGNFLGSHLQSLEASKSLPLSHMDSFIEDNISILKRSRRFVLAVDPYNLVPLINNDHNRDEKNHTIIEHKVKQDQASILSAYRNCIGSENSDKSPQKNIFTSCQLDPNYGTTLASRFTFLNFTLTPNELKSYFISKVASKLCLQFAILRDNSARFYLEVMHNILKFKEKIERLIISCGPTILQNVEFPDTLNELKNKILIAEDKRKETKDELLDINSQQLQFTPVAETLVMLFQSICDMSKIHCVHQISLKFYTQLMEASLEGFTLESSRRDSLEIVNLIKENMITYFFRFFLRSMFKQHRYQFALLLCTKILEANDELNVADLELMAKVSSEKCVVQDGNSEEEWLTPSQLLKLSILEKEDKFKGLLQSVRECPTAWQVWMKYFEPENKIPDVWPVELRPYDKLILLSIVRPDRLLSQIKYLTTEVLGKEHAECIEMSLIDLKQIYSETNSITPILFLIDEKGAPEPLNSVSALCSSFKPSLRFYSLSISQQNMHLARKLFEEGIEEGHWVYFSNCHSAPDYMTELGMRMEELKSNSGDEKQTIHPSFRLWLSMKGYPDTEFPLEILLHSIKIAVEQPQTLQKNMLRLYQKMPASVFQTQSANSDCYQRLLFGLSFMHSSFLGRHKFKTWNVDALRVKDDQGTIQDNDFEISTAIIKLFTSKYEKIPWWALKHMLELQYANHSSSTIEHRVVQTYLNKIISEEAVSNQDFKFSSTAPNLTMPPTGTSFWNGDLSSFHKFITSNYPITDDDPEIYGLDANVGVEMNTQQATTIFDSFQQLLMKNIKLKQQQQLVQDVEEEVQAEQQCGSQKYNSQGRAKSMMMMVDDEMDKTVNKIGFILEHLPKNVDESDIRRKICENLNPHDQPIHYVLFLELRKYNDILKTVSTSLETLTEAIQGRRVMTDEMRLIFDCIAKDVVPDQWLKAYWYTNNLACWMEDLKNRLDHIHLCASSPSLPPKVWLGGFLYPKAFLTAVLQRTARQLGKPISQLCWDFKISIETNVESDKPSDNGITVEGMYLLGAGWDEEKACLTESAPLEYSAKMPRIKFIPVEITEKIRSDTLQAPCYKDKTAIRNDSHVCWIDLNPGNDAVDNWILRNVKLLLINPKTP</sequence>
<evidence type="ECO:0000313" key="9">
    <source>
        <dbReference type="Proteomes" id="UP000094527"/>
    </source>
</evidence>
<dbReference type="InterPro" id="IPR041658">
    <property type="entry name" value="AAA_lid_11"/>
</dbReference>
<dbReference type="InterPro" id="IPR026983">
    <property type="entry name" value="DHC"/>
</dbReference>
<evidence type="ECO:0000259" key="3">
    <source>
        <dbReference type="Pfam" id="PF03028"/>
    </source>
</evidence>
<name>A0A1D2N1D5_ORCCI</name>
<dbReference type="InterPro" id="IPR042219">
    <property type="entry name" value="AAA_lid_11_sf"/>
</dbReference>
<keyword evidence="2" id="KW-0175">Coiled coil</keyword>
<evidence type="ECO:0000259" key="5">
    <source>
        <dbReference type="Pfam" id="PF12780"/>
    </source>
</evidence>
<evidence type="ECO:0000259" key="7">
    <source>
        <dbReference type="Pfam" id="PF18199"/>
    </source>
</evidence>
<feature type="domain" description="Dynein heavy chain coiled coil stalk" evidence="4">
    <location>
        <begin position="166"/>
        <end position="500"/>
    </location>
</feature>
<dbReference type="OrthoDB" id="424310at2759"/>
<dbReference type="Gene3D" id="1.10.8.720">
    <property type="entry name" value="Region D6 of dynein motor"/>
    <property type="match status" value="1"/>
</dbReference>
<protein>
    <submittedName>
        <fullName evidence="8">Dynein heavy chain 2, axonemal</fullName>
    </submittedName>
</protein>
<dbReference type="GO" id="GO:0008569">
    <property type="term" value="F:minus-end-directed microtubule motor activity"/>
    <property type="evidence" value="ECO:0007669"/>
    <property type="project" value="InterPro"/>
</dbReference>
<dbReference type="Pfam" id="PF12780">
    <property type="entry name" value="AAA_8"/>
    <property type="match status" value="1"/>
</dbReference>
<evidence type="ECO:0000259" key="6">
    <source>
        <dbReference type="Pfam" id="PF18198"/>
    </source>
</evidence>
<feature type="domain" description="Dynein heavy chain AAA module D4" evidence="5">
    <location>
        <begin position="6"/>
        <end position="156"/>
    </location>
</feature>
<accession>A0A1D2N1D5</accession>
<evidence type="ECO:0000256" key="1">
    <source>
        <dbReference type="ARBA" id="ARBA00008887"/>
    </source>
</evidence>
<dbReference type="Proteomes" id="UP000094527">
    <property type="component" value="Unassembled WGS sequence"/>
</dbReference>
<comment type="caution">
    <text evidence="8">The sequence shown here is derived from an EMBL/GenBank/DDBJ whole genome shotgun (WGS) entry which is preliminary data.</text>
</comment>
<dbReference type="GO" id="GO:0007018">
    <property type="term" value="P:microtubule-based movement"/>
    <property type="evidence" value="ECO:0007669"/>
    <property type="project" value="InterPro"/>
</dbReference>
<dbReference type="PANTHER" id="PTHR45703:SF36">
    <property type="entry name" value="DYNEIN HEAVY CHAIN, CYTOPLASMIC"/>
    <property type="match status" value="1"/>
</dbReference>
<feature type="domain" description="Dynein heavy chain AAA lid" evidence="6">
    <location>
        <begin position="1131"/>
        <end position="1282"/>
    </location>
</feature>
<dbReference type="GO" id="GO:0030286">
    <property type="term" value="C:dynein complex"/>
    <property type="evidence" value="ECO:0007669"/>
    <property type="project" value="InterPro"/>
</dbReference>
<reference evidence="8 9" key="1">
    <citation type="journal article" date="2016" name="Genome Biol. Evol.">
        <title>Gene Family Evolution Reflects Adaptation to Soil Environmental Stressors in the Genome of the Collembolan Orchesella cincta.</title>
        <authorList>
            <person name="Faddeeva-Vakhrusheva A."/>
            <person name="Derks M.F."/>
            <person name="Anvar S.Y."/>
            <person name="Agamennone V."/>
            <person name="Suring W."/>
            <person name="Smit S."/>
            <person name="van Straalen N.M."/>
            <person name="Roelofs D."/>
        </authorList>
    </citation>
    <scope>NUCLEOTIDE SEQUENCE [LARGE SCALE GENOMIC DNA]</scope>
    <source>
        <tissue evidence="8">Mixed pool</tissue>
    </source>
</reference>
<dbReference type="Pfam" id="PF03028">
    <property type="entry name" value="Dynein_heavy"/>
    <property type="match status" value="1"/>
</dbReference>
<comment type="similarity">
    <text evidence="1">Belongs to the dynein heavy chain family.</text>
</comment>
<feature type="coiled-coil region" evidence="2">
    <location>
        <begin position="1302"/>
        <end position="1329"/>
    </location>
</feature>
<dbReference type="GO" id="GO:0045505">
    <property type="term" value="F:dynein intermediate chain binding"/>
    <property type="evidence" value="ECO:0007669"/>
    <property type="project" value="InterPro"/>
</dbReference>
<organism evidence="8 9">
    <name type="scientific">Orchesella cincta</name>
    <name type="common">Springtail</name>
    <name type="synonym">Podura cincta</name>
    <dbReference type="NCBI Taxonomy" id="48709"/>
    <lineage>
        <taxon>Eukaryota</taxon>
        <taxon>Metazoa</taxon>
        <taxon>Ecdysozoa</taxon>
        <taxon>Arthropoda</taxon>
        <taxon>Hexapoda</taxon>
        <taxon>Collembola</taxon>
        <taxon>Entomobryomorpha</taxon>
        <taxon>Entomobryoidea</taxon>
        <taxon>Orchesellidae</taxon>
        <taxon>Orchesellinae</taxon>
        <taxon>Orchesella</taxon>
    </lineage>
</organism>
<dbReference type="PANTHER" id="PTHR45703">
    <property type="entry name" value="DYNEIN HEAVY CHAIN"/>
    <property type="match status" value="1"/>
</dbReference>
<gene>
    <name evidence="8" type="ORF">Ocin01_07552</name>
</gene>
<dbReference type="Pfam" id="PF18198">
    <property type="entry name" value="AAA_lid_11"/>
    <property type="match status" value="1"/>
</dbReference>
<dbReference type="Gene3D" id="3.40.50.300">
    <property type="entry name" value="P-loop containing nucleotide triphosphate hydrolases"/>
    <property type="match status" value="2"/>
</dbReference>
<evidence type="ECO:0000259" key="4">
    <source>
        <dbReference type="Pfam" id="PF12777"/>
    </source>
</evidence>
<dbReference type="STRING" id="48709.A0A1D2N1D5"/>
<proteinExistence type="inferred from homology"/>
<dbReference type="InterPro" id="IPR027417">
    <property type="entry name" value="P-loop_NTPase"/>
</dbReference>
<dbReference type="InterPro" id="IPR004273">
    <property type="entry name" value="Dynein_heavy_D6_P-loop"/>
</dbReference>
<dbReference type="Pfam" id="PF12777">
    <property type="entry name" value="MT"/>
    <property type="match status" value="1"/>
</dbReference>
<dbReference type="Gene3D" id="3.10.490.20">
    <property type="match status" value="1"/>
</dbReference>
<feature type="domain" description="Dynein heavy chain C-terminal" evidence="7">
    <location>
        <begin position="1341"/>
        <end position="1624"/>
    </location>
</feature>
<dbReference type="Gene3D" id="1.20.1270.280">
    <property type="match status" value="1"/>
</dbReference>
<evidence type="ECO:0000256" key="2">
    <source>
        <dbReference type="SAM" id="Coils"/>
    </source>
</evidence>
<dbReference type="Gene3D" id="1.20.920.20">
    <property type="match status" value="1"/>
</dbReference>
<dbReference type="InterPro" id="IPR043160">
    <property type="entry name" value="Dynein_C_barrel"/>
</dbReference>
<keyword evidence="9" id="KW-1185">Reference proteome</keyword>
<dbReference type="EMBL" id="LJIJ01000298">
    <property type="protein sequence ID" value="ODM99117.1"/>
    <property type="molecule type" value="Genomic_DNA"/>
</dbReference>